<dbReference type="RefSeq" id="WP_204696666.1">
    <property type="nucleotide sequence ID" value="NZ_JAFBEC010000003.1"/>
</dbReference>
<feature type="domain" description="WxL" evidence="1">
    <location>
        <begin position="30"/>
        <end position="198"/>
    </location>
</feature>
<name>A0ABS2PAK4_9BACL</name>
<proteinExistence type="predicted"/>
<evidence type="ECO:0000259" key="1">
    <source>
        <dbReference type="Pfam" id="PF13731"/>
    </source>
</evidence>
<evidence type="ECO:0000313" key="3">
    <source>
        <dbReference type="Proteomes" id="UP000741863"/>
    </source>
</evidence>
<dbReference type="InterPro" id="IPR027994">
    <property type="entry name" value="WxL_dom"/>
</dbReference>
<gene>
    <name evidence="2" type="ORF">JOD17_001545</name>
</gene>
<reference evidence="2 3" key="1">
    <citation type="submission" date="2021-01" db="EMBL/GenBank/DDBJ databases">
        <title>Genomic Encyclopedia of Type Strains, Phase IV (KMG-IV): sequencing the most valuable type-strain genomes for metagenomic binning, comparative biology and taxonomic classification.</title>
        <authorList>
            <person name="Goeker M."/>
        </authorList>
    </citation>
    <scope>NUCLEOTIDE SEQUENCE [LARGE SCALE GENOMIC DNA]</scope>
    <source>
        <strain evidence="2 3">DSM 25540</strain>
    </source>
</reference>
<accession>A0ABS2PAK4</accession>
<organism evidence="2 3">
    <name type="scientific">Geomicrobium sediminis</name>
    <dbReference type="NCBI Taxonomy" id="1347788"/>
    <lineage>
        <taxon>Bacteria</taxon>
        <taxon>Bacillati</taxon>
        <taxon>Bacillota</taxon>
        <taxon>Bacilli</taxon>
        <taxon>Bacillales</taxon>
        <taxon>Geomicrobium</taxon>
    </lineage>
</organism>
<sequence>MSKKLWLSLVGIGVISSGFIVSDVGAEGREGTTEVQVNFVRDGDPGDPDGALRFEQVIEDFSFGEQSISSSSQTYTVTDGIERFVEVTDNRGTGAGWDVQVRAPQLASENAELTGAELLLTPSSISSDSSNVSNPPSLSGTIRVTDAAQSIISAEVNEGLGTWETNFLPTNLELVVPPGTARVDDYSTTITWMLLSTP</sequence>
<comment type="caution">
    <text evidence="2">The sequence shown here is derived from an EMBL/GenBank/DDBJ whole genome shotgun (WGS) entry which is preliminary data.</text>
</comment>
<keyword evidence="3" id="KW-1185">Reference proteome</keyword>
<dbReference type="Proteomes" id="UP000741863">
    <property type="component" value="Unassembled WGS sequence"/>
</dbReference>
<protein>
    <recommendedName>
        <fullName evidence="1">WxL domain-containing protein</fullName>
    </recommendedName>
</protein>
<dbReference type="EMBL" id="JAFBEC010000003">
    <property type="protein sequence ID" value="MBM7632452.1"/>
    <property type="molecule type" value="Genomic_DNA"/>
</dbReference>
<evidence type="ECO:0000313" key="2">
    <source>
        <dbReference type="EMBL" id="MBM7632452.1"/>
    </source>
</evidence>
<dbReference type="Pfam" id="PF13731">
    <property type="entry name" value="WxL"/>
    <property type="match status" value="1"/>
</dbReference>